<keyword evidence="14" id="KW-0594">Phospholipid biosynthesis</keyword>
<feature type="transmembrane region" description="Helical" evidence="17">
    <location>
        <begin position="221"/>
        <end position="239"/>
    </location>
</feature>
<protein>
    <recommendedName>
        <fullName evidence="6 16">Phosphatidate cytidylyltransferase</fullName>
        <ecNumber evidence="6 16">2.7.7.41</ecNumber>
    </recommendedName>
</protein>
<dbReference type="EC" id="2.7.7.41" evidence="6 16"/>
<reference evidence="18" key="1">
    <citation type="submission" date="2022-03" db="EMBL/GenBank/DDBJ databases">
        <title>Draft genome sequence of Aduncisulcus paluster, a free-living microaerophilic Fornicata.</title>
        <authorList>
            <person name="Yuyama I."/>
            <person name="Kume K."/>
            <person name="Tamura T."/>
            <person name="Inagaki Y."/>
            <person name="Hashimoto T."/>
        </authorList>
    </citation>
    <scope>NUCLEOTIDE SEQUENCE</scope>
    <source>
        <strain evidence="18">NY0171</strain>
    </source>
</reference>
<dbReference type="Pfam" id="PF01148">
    <property type="entry name" value="CTP_transf_1"/>
    <property type="match status" value="1"/>
</dbReference>
<evidence type="ECO:0000256" key="10">
    <source>
        <dbReference type="ARBA" id="ARBA00022695"/>
    </source>
</evidence>
<gene>
    <name evidence="18" type="ORF">ADUPG1_012193</name>
</gene>
<evidence type="ECO:0000256" key="3">
    <source>
        <dbReference type="ARBA" id="ARBA00005119"/>
    </source>
</evidence>
<evidence type="ECO:0000256" key="1">
    <source>
        <dbReference type="ARBA" id="ARBA00001698"/>
    </source>
</evidence>
<evidence type="ECO:0000256" key="16">
    <source>
        <dbReference type="RuleBase" id="RU003938"/>
    </source>
</evidence>
<organism evidence="18 19">
    <name type="scientific">Aduncisulcus paluster</name>
    <dbReference type="NCBI Taxonomy" id="2918883"/>
    <lineage>
        <taxon>Eukaryota</taxon>
        <taxon>Metamonada</taxon>
        <taxon>Carpediemonas-like organisms</taxon>
        <taxon>Aduncisulcus</taxon>
    </lineage>
</organism>
<sequence>MGSSKKKAQRSNRHKNDKRQSAWKKFLVRALSGVIMAVLVIVFVLCGENALVIGEIFCMRMVFYEILSLSINQDKEKTYGLHSQRFGMGIFWVFLTRFIFLDEISPYISSLYPIINDFFKPILPFVTACIVLMVIVFYILSLNSSCLPYQFKIGAFIVTGLLITISAAKASIHTVLFQGLGWLLLRIILVSVNDVGAYLCGVTLGKHSLIKLSPKKTWEGYLGAIILTVACGIALPIVFKNWPSMFAPRMDVLPFIKNPFSRGTIMSEVSDVAIETKNIILFDEKITVFGHVFDALTFHFGVIAIMISIIGPFGGFFASGLKRALKIKDFGESIPGHGGFTDRLDCQMYTTIFISAYVNCFVNTGL</sequence>
<feature type="transmembrane region" description="Helical" evidence="17">
    <location>
        <begin position="121"/>
        <end position="141"/>
    </location>
</feature>
<evidence type="ECO:0000256" key="17">
    <source>
        <dbReference type="SAM" id="Phobius"/>
    </source>
</evidence>
<keyword evidence="13 17" id="KW-0472">Membrane</keyword>
<evidence type="ECO:0000256" key="12">
    <source>
        <dbReference type="ARBA" id="ARBA00023098"/>
    </source>
</evidence>
<evidence type="ECO:0000313" key="18">
    <source>
        <dbReference type="EMBL" id="GKT22678.1"/>
    </source>
</evidence>
<evidence type="ECO:0000256" key="14">
    <source>
        <dbReference type="ARBA" id="ARBA00023209"/>
    </source>
</evidence>
<name>A0ABQ5K2T6_9EUKA</name>
<evidence type="ECO:0000256" key="7">
    <source>
        <dbReference type="ARBA" id="ARBA00022516"/>
    </source>
</evidence>
<dbReference type="Proteomes" id="UP001057375">
    <property type="component" value="Unassembled WGS sequence"/>
</dbReference>
<keyword evidence="12" id="KW-0443">Lipid metabolism</keyword>
<comment type="subcellular location">
    <subcellularLocation>
        <location evidence="2">Membrane</location>
        <topology evidence="2">Multi-pass membrane protein</topology>
    </subcellularLocation>
</comment>
<proteinExistence type="inferred from homology"/>
<evidence type="ECO:0000313" key="19">
    <source>
        <dbReference type="Proteomes" id="UP001057375"/>
    </source>
</evidence>
<evidence type="ECO:0000256" key="8">
    <source>
        <dbReference type="ARBA" id="ARBA00022679"/>
    </source>
</evidence>
<evidence type="ECO:0000256" key="15">
    <source>
        <dbReference type="ARBA" id="ARBA00023264"/>
    </source>
</evidence>
<keyword evidence="8 16" id="KW-0808">Transferase</keyword>
<feature type="transmembrane region" description="Helical" evidence="17">
    <location>
        <begin position="153"/>
        <end position="176"/>
    </location>
</feature>
<evidence type="ECO:0000256" key="4">
    <source>
        <dbReference type="ARBA" id="ARBA00005189"/>
    </source>
</evidence>
<feature type="transmembrane region" description="Helical" evidence="17">
    <location>
        <begin position="26"/>
        <end position="45"/>
    </location>
</feature>
<evidence type="ECO:0000256" key="5">
    <source>
        <dbReference type="ARBA" id="ARBA00010185"/>
    </source>
</evidence>
<dbReference type="PANTHER" id="PTHR13773:SF8">
    <property type="entry name" value="PHOSPHATIDATE CYTIDYLYLTRANSFERASE, PHOTORECEPTOR-SPECIFIC"/>
    <property type="match status" value="1"/>
</dbReference>
<evidence type="ECO:0000256" key="9">
    <source>
        <dbReference type="ARBA" id="ARBA00022692"/>
    </source>
</evidence>
<evidence type="ECO:0000256" key="6">
    <source>
        <dbReference type="ARBA" id="ARBA00012487"/>
    </source>
</evidence>
<dbReference type="PROSITE" id="PS01315">
    <property type="entry name" value="CDS"/>
    <property type="match status" value="1"/>
</dbReference>
<feature type="transmembrane region" description="Helical" evidence="17">
    <location>
        <begin position="83"/>
        <end position="101"/>
    </location>
</feature>
<evidence type="ECO:0000256" key="13">
    <source>
        <dbReference type="ARBA" id="ARBA00023136"/>
    </source>
</evidence>
<feature type="transmembrane region" description="Helical" evidence="17">
    <location>
        <begin position="182"/>
        <end position="200"/>
    </location>
</feature>
<comment type="catalytic activity">
    <reaction evidence="1 16">
        <text>a 1,2-diacyl-sn-glycero-3-phosphate + CTP + H(+) = a CDP-1,2-diacyl-sn-glycerol + diphosphate</text>
        <dbReference type="Rhea" id="RHEA:16229"/>
        <dbReference type="ChEBI" id="CHEBI:15378"/>
        <dbReference type="ChEBI" id="CHEBI:33019"/>
        <dbReference type="ChEBI" id="CHEBI:37563"/>
        <dbReference type="ChEBI" id="CHEBI:58332"/>
        <dbReference type="ChEBI" id="CHEBI:58608"/>
        <dbReference type="EC" id="2.7.7.41"/>
    </reaction>
</comment>
<comment type="pathway">
    <text evidence="3 16">Phospholipid metabolism; CDP-diacylglycerol biosynthesis; CDP-diacylglycerol from sn-glycerol 3-phosphate: step 3/3.</text>
</comment>
<dbReference type="EMBL" id="BQXS01012418">
    <property type="protein sequence ID" value="GKT22678.1"/>
    <property type="molecule type" value="Genomic_DNA"/>
</dbReference>
<keyword evidence="19" id="KW-1185">Reference proteome</keyword>
<keyword evidence="10 16" id="KW-0548">Nucleotidyltransferase</keyword>
<dbReference type="PANTHER" id="PTHR13773">
    <property type="entry name" value="PHOSPHATIDATE CYTIDYLYLTRANSFERASE"/>
    <property type="match status" value="1"/>
</dbReference>
<accession>A0ABQ5K2T6</accession>
<keyword evidence="11 17" id="KW-1133">Transmembrane helix</keyword>
<dbReference type="InterPro" id="IPR000374">
    <property type="entry name" value="PC_trans"/>
</dbReference>
<evidence type="ECO:0000256" key="2">
    <source>
        <dbReference type="ARBA" id="ARBA00004141"/>
    </source>
</evidence>
<evidence type="ECO:0000256" key="11">
    <source>
        <dbReference type="ARBA" id="ARBA00022989"/>
    </source>
</evidence>
<keyword evidence="9 16" id="KW-0812">Transmembrane</keyword>
<comment type="caution">
    <text evidence="18">The sequence shown here is derived from an EMBL/GenBank/DDBJ whole genome shotgun (WGS) entry which is preliminary data.</text>
</comment>
<keyword evidence="15" id="KW-1208">Phospholipid metabolism</keyword>
<comment type="similarity">
    <text evidence="5 16">Belongs to the CDS family.</text>
</comment>
<feature type="transmembrane region" description="Helical" evidence="17">
    <location>
        <begin position="51"/>
        <end position="71"/>
    </location>
</feature>
<comment type="pathway">
    <text evidence="4">Lipid metabolism.</text>
</comment>
<dbReference type="InterPro" id="IPR016720">
    <property type="entry name" value="PC_Trfase_euk"/>
</dbReference>
<keyword evidence="7" id="KW-0444">Lipid biosynthesis</keyword>
<feature type="transmembrane region" description="Helical" evidence="17">
    <location>
        <begin position="298"/>
        <end position="318"/>
    </location>
</feature>